<dbReference type="GO" id="GO:0000976">
    <property type="term" value="F:transcription cis-regulatory region binding"/>
    <property type="evidence" value="ECO:0007669"/>
    <property type="project" value="TreeGrafter"/>
</dbReference>
<evidence type="ECO:0000313" key="6">
    <source>
        <dbReference type="EMBL" id="TDP31176.1"/>
    </source>
</evidence>
<dbReference type="GO" id="GO:0003700">
    <property type="term" value="F:DNA-binding transcription factor activity"/>
    <property type="evidence" value="ECO:0007669"/>
    <property type="project" value="TreeGrafter"/>
</dbReference>
<dbReference type="PANTHER" id="PTHR30055:SF148">
    <property type="entry name" value="TETR-FAMILY TRANSCRIPTIONAL REGULATOR"/>
    <property type="match status" value="1"/>
</dbReference>
<gene>
    <name evidence="6" type="ORF">DFR75_109145</name>
</gene>
<evidence type="ECO:0000256" key="1">
    <source>
        <dbReference type="ARBA" id="ARBA00023015"/>
    </source>
</evidence>
<dbReference type="Gene3D" id="1.10.357.10">
    <property type="entry name" value="Tetracycline Repressor, domain 2"/>
    <property type="match status" value="1"/>
</dbReference>
<dbReference type="InterPro" id="IPR036271">
    <property type="entry name" value="Tet_transcr_reg_TetR-rel_C_sf"/>
</dbReference>
<dbReference type="InterPro" id="IPR009057">
    <property type="entry name" value="Homeodomain-like_sf"/>
</dbReference>
<evidence type="ECO:0000259" key="5">
    <source>
        <dbReference type="PROSITE" id="PS50977"/>
    </source>
</evidence>
<dbReference type="Proteomes" id="UP000295087">
    <property type="component" value="Unassembled WGS sequence"/>
</dbReference>
<comment type="caution">
    <text evidence="6">The sequence shown here is derived from an EMBL/GenBank/DDBJ whole genome shotgun (WGS) entry which is preliminary data.</text>
</comment>
<name>A0A4R6P1V7_NOCIG</name>
<organism evidence="6 7">
    <name type="scientific">Nocardia ignorata</name>
    <dbReference type="NCBI Taxonomy" id="145285"/>
    <lineage>
        <taxon>Bacteria</taxon>
        <taxon>Bacillati</taxon>
        <taxon>Actinomycetota</taxon>
        <taxon>Actinomycetes</taxon>
        <taxon>Mycobacteriales</taxon>
        <taxon>Nocardiaceae</taxon>
        <taxon>Nocardia</taxon>
    </lineage>
</organism>
<feature type="domain" description="HTH tetR-type" evidence="5">
    <location>
        <begin position="19"/>
        <end position="79"/>
    </location>
</feature>
<protein>
    <submittedName>
        <fullName evidence="6">TetR family transcriptional regulator</fullName>
    </submittedName>
</protein>
<dbReference type="Pfam" id="PF16859">
    <property type="entry name" value="TetR_C_11"/>
    <property type="match status" value="1"/>
</dbReference>
<dbReference type="PRINTS" id="PR00455">
    <property type="entry name" value="HTHTETR"/>
</dbReference>
<dbReference type="Gene3D" id="1.10.10.60">
    <property type="entry name" value="Homeodomain-like"/>
    <property type="match status" value="1"/>
</dbReference>
<dbReference type="SUPFAM" id="SSF48498">
    <property type="entry name" value="Tetracyclin repressor-like, C-terminal domain"/>
    <property type="match status" value="1"/>
</dbReference>
<evidence type="ECO:0000313" key="7">
    <source>
        <dbReference type="Proteomes" id="UP000295087"/>
    </source>
</evidence>
<proteinExistence type="predicted"/>
<keyword evidence="1" id="KW-0805">Transcription regulation</keyword>
<keyword evidence="7" id="KW-1185">Reference proteome</keyword>
<keyword evidence="3" id="KW-0804">Transcription</keyword>
<sequence length="202" mass="21545">MSYDQGAAAEGIYCPAPGPRKAETIYLCALELLARDGYDDLTMEAVARRSGVNKTTLYRWWPSKDALLAAALTVAAPLRISIPDTGTFEGDLTALGLEIGRLLTAEDTSPIVTAVLSASASRPELASVGHRFFSDRLEREQVIFDRAAARGEIPAGLDPAVVVDLLAGSLWTHLVLRGDGFSESYVRTVVGVIVRGTSARPA</sequence>
<dbReference type="InterPro" id="IPR050109">
    <property type="entry name" value="HTH-type_TetR-like_transc_reg"/>
</dbReference>
<dbReference type="InterPro" id="IPR001647">
    <property type="entry name" value="HTH_TetR"/>
</dbReference>
<evidence type="ECO:0000256" key="3">
    <source>
        <dbReference type="ARBA" id="ARBA00023163"/>
    </source>
</evidence>
<dbReference type="AlphaFoldDB" id="A0A4R6P1V7"/>
<dbReference type="EMBL" id="SNXK01000009">
    <property type="protein sequence ID" value="TDP31176.1"/>
    <property type="molecule type" value="Genomic_DNA"/>
</dbReference>
<dbReference type="PROSITE" id="PS50977">
    <property type="entry name" value="HTH_TETR_2"/>
    <property type="match status" value="1"/>
</dbReference>
<dbReference type="RefSeq" id="WP_067494053.1">
    <property type="nucleotide sequence ID" value="NZ_SNXK01000009.1"/>
</dbReference>
<feature type="DNA-binding region" description="H-T-H motif" evidence="4">
    <location>
        <begin position="42"/>
        <end position="61"/>
    </location>
</feature>
<accession>A0A4R6P1V7</accession>
<dbReference type="Pfam" id="PF00440">
    <property type="entry name" value="TetR_N"/>
    <property type="match status" value="1"/>
</dbReference>
<reference evidence="6 7" key="1">
    <citation type="submission" date="2019-03" db="EMBL/GenBank/DDBJ databases">
        <title>Genomic Encyclopedia of Type Strains, Phase IV (KMG-IV): sequencing the most valuable type-strain genomes for metagenomic binning, comparative biology and taxonomic classification.</title>
        <authorList>
            <person name="Goeker M."/>
        </authorList>
    </citation>
    <scope>NUCLEOTIDE SEQUENCE [LARGE SCALE GENOMIC DNA]</scope>
    <source>
        <strain evidence="6 7">DSM 44496</strain>
    </source>
</reference>
<evidence type="ECO:0000256" key="2">
    <source>
        <dbReference type="ARBA" id="ARBA00023125"/>
    </source>
</evidence>
<dbReference type="SUPFAM" id="SSF46689">
    <property type="entry name" value="Homeodomain-like"/>
    <property type="match status" value="1"/>
</dbReference>
<dbReference type="InterPro" id="IPR011075">
    <property type="entry name" value="TetR_C"/>
</dbReference>
<dbReference type="PANTHER" id="PTHR30055">
    <property type="entry name" value="HTH-TYPE TRANSCRIPTIONAL REGULATOR RUTR"/>
    <property type="match status" value="1"/>
</dbReference>
<keyword evidence="2 4" id="KW-0238">DNA-binding</keyword>
<evidence type="ECO:0000256" key="4">
    <source>
        <dbReference type="PROSITE-ProRule" id="PRU00335"/>
    </source>
</evidence>